<dbReference type="SUPFAM" id="SSF53756">
    <property type="entry name" value="UDP-Glycosyltransferase/glycogen phosphorylase"/>
    <property type="match status" value="1"/>
</dbReference>
<dbReference type="Gene3D" id="3.40.50.2000">
    <property type="entry name" value="Glycogen Phosphorylase B"/>
    <property type="match status" value="2"/>
</dbReference>
<reference evidence="1" key="1">
    <citation type="submission" date="2022-01" db="EMBL/GenBank/DDBJ databases">
        <title>Gillisia lutea sp. nov., isolated from marine plastic residues from the Malvarosa beach (Valencia, Spain).</title>
        <authorList>
            <person name="Vidal-Verdu A."/>
            <person name="Molina-Menor E."/>
            <person name="Satari L."/>
            <person name="Pascual J."/>
            <person name="Pereto J."/>
            <person name="Porcar M."/>
        </authorList>
    </citation>
    <scope>NUCLEOTIDE SEQUENCE</scope>
    <source>
        <strain evidence="1">M10.2A</strain>
    </source>
</reference>
<keyword evidence="2" id="KW-1185">Reference proteome</keyword>
<organism evidence="1 2">
    <name type="scientific">Gillisia lutea</name>
    <dbReference type="NCBI Taxonomy" id="2909668"/>
    <lineage>
        <taxon>Bacteria</taxon>
        <taxon>Pseudomonadati</taxon>
        <taxon>Bacteroidota</taxon>
        <taxon>Flavobacteriia</taxon>
        <taxon>Flavobacteriales</taxon>
        <taxon>Flavobacteriaceae</taxon>
        <taxon>Gillisia</taxon>
    </lineage>
</organism>
<dbReference type="EMBL" id="JAKGTH010000009">
    <property type="protein sequence ID" value="MCF4102121.1"/>
    <property type="molecule type" value="Genomic_DNA"/>
</dbReference>
<evidence type="ECO:0000313" key="1">
    <source>
        <dbReference type="EMBL" id="MCF4102121.1"/>
    </source>
</evidence>
<protein>
    <submittedName>
        <fullName evidence="1">Uncharacterized protein</fullName>
    </submittedName>
</protein>
<proteinExistence type="predicted"/>
<gene>
    <name evidence="1" type="ORF">L1I30_10620</name>
</gene>
<dbReference type="Proteomes" id="UP001179363">
    <property type="component" value="Unassembled WGS sequence"/>
</dbReference>
<comment type="caution">
    <text evidence="1">The sequence shown here is derived from an EMBL/GenBank/DDBJ whole genome shotgun (WGS) entry which is preliminary data.</text>
</comment>
<sequence>MRILIVAQDLRISGTSEGIVSRSFVTKIREAYPLATIEVQYLKNHNKNIEANLLPINSYNEIFIKQKINRWIIFLNRIYWRLTGISLKELYIEKQYGKELEKIQVSNFDLIFLRSSGTGYELLLGALCTPELLRKSVINFHDPFPVYWDTGSNLEMTNLELQRLKRMKKVVDLAYKCITPSRLLSHDMEFLYGTNKVFHTVPHQFDITSFSQPNMQRIRKKRKNICISYHGAVQFKRNIDILIDAFIDLSKEEIFINNNVELVLRIRGNHTARLIEKYHLSSNVFILDTLPFIESYYEQKEEADILVLLENCSPHSNILPGKTPVLASLNKPIMAISPKRSELRRILLDDNIANCNNPAEVKLKLLRMIKNLRYRDINTSSFTHDYLKSDFLDYLKLVVANNEWDN</sequence>
<dbReference type="RefSeq" id="WP_236134268.1">
    <property type="nucleotide sequence ID" value="NZ_JAKGTH010000009.1"/>
</dbReference>
<evidence type="ECO:0000313" key="2">
    <source>
        <dbReference type="Proteomes" id="UP001179363"/>
    </source>
</evidence>
<accession>A0ABS9EKZ4</accession>
<name>A0ABS9EKZ4_9FLAO</name>